<proteinExistence type="predicted"/>
<organism evidence="1 2">
    <name type="scientific">Fictibacillus iocasae</name>
    <dbReference type="NCBI Taxonomy" id="2715437"/>
    <lineage>
        <taxon>Bacteria</taxon>
        <taxon>Bacillati</taxon>
        <taxon>Bacillota</taxon>
        <taxon>Bacilli</taxon>
        <taxon>Bacillales</taxon>
        <taxon>Fictibacillaceae</taxon>
        <taxon>Fictibacillus</taxon>
    </lineage>
</organism>
<dbReference type="EMBL" id="JBHTCP010000048">
    <property type="protein sequence ID" value="MFC7372883.1"/>
    <property type="molecule type" value="Genomic_DNA"/>
</dbReference>
<dbReference type="Pfam" id="PF14398">
    <property type="entry name" value="ATPgrasp_YheCD"/>
    <property type="match status" value="1"/>
</dbReference>
<name>A0ABW2NUD7_9BACL</name>
<comment type="caution">
    <text evidence="1">The sequence shown here is derived from an EMBL/GenBank/DDBJ whole genome shotgun (WGS) entry which is preliminary data.</text>
</comment>
<accession>A0ABW2NUD7</accession>
<dbReference type="SUPFAM" id="SSF56059">
    <property type="entry name" value="Glutathione synthetase ATP-binding domain-like"/>
    <property type="match status" value="1"/>
</dbReference>
<protein>
    <submittedName>
        <fullName evidence="1">YheC/YheD family protein</fullName>
    </submittedName>
</protein>
<evidence type="ECO:0000313" key="2">
    <source>
        <dbReference type="Proteomes" id="UP001596549"/>
    </source>
</evidence>
<sequence>MVDTYFQLLKKAELNGHCAVVPEIWSEASDHIHSVSFGKCLVEGITVSFHKQQSEVWLSEGVWAELGLPFETCMSIAVVNGCLRIGPLVGILSEGFQPDASSYAAFFEGYLSAGKEEGCLPFLFSCRNIQYDRRKINGWFLREKEWMQCEVPVPDVVYNKLPDRKTEQSKPYKKALAWMREKGKTALFNPSFFDKGTVHQQLVQDSDCQSYLPETHFNPTLENFIEMTDKYPELFVKPSEGSLGKGVVCITKRPTGFYCRKQHKDSVSAHTYHSAERLYSSLFGSAPTLLQQGIDLVEIRGRRTDFRFHTNKNSAGQWEVSAAAVKICGESVVTTHTGNGGEVISFSEYCGSQAAGLSLVKEIGKAALLLSRSLDKRLPGPIGEIGFDFGLDKQGRIWLFEANAKPGRGIFDHPLLTSQKERTVRLPFQYALYLSGFTSSKNRRDKWLIHAKKEQEAEK</sequence>
<dbReference type="InterPro" id="IPR026838">
    <property type="entry name" value="YheC/D"/>
</dbReference>
<dbReference type="Proteomes" id="UP001596549">
    <property type="component" value="Unassembled WGS sequence"/>
</dbReference>
<keyword evidence="2" id="KW-1185">Reference proteome</keyword>
<gene>
    <name evidence="1" type="ORF">ACFQPF_14595</name>
</gene>
<reference evidence="2" key="1">
    <citation type="journal article" date="2019" name="Int. J. Syst. Evol. Microbiol.">
        <title>The Global Catalogue of Microorganisms (GCM) 10K type strain sequencing project: providing services to taxonomists for standard genome sequencing and annotation.</title>
        <authorList>
            <consortium name="The Broad Institute Genomics Platform"/>
            <consortium name="The Broad Institute Genome Sequencing Center for Infectious Disease"/>
            <person name="Wu L."/>
            <person name="Ma J."/>
        </authorList>
    </citation>
    <scope>NUCLEOTIDE SEQUENCE [LARGE SCALE GENOMIC DNA]</scope>
    <source>
        <strain evidence="2">NBRC 106396</strain>
    </source>
</reference>
<dbReference type="RefSeq" id="WP_379750449.1">
    <property type="nucleotide sequence ID" value="NZ_JBHTCP010000048.1"/>
</dbReference>
<evidence type="ECO:0000313" key="1">
    <source>
        <dbReference type="EMBL" id="MFC7372883.1"/>
    </source>
</evidence>